<dbReference type="EMBL" id="MT141624">
    <property type="protein sequence ID" value="QJA68513.1"/>
    <property type="molecule type" value="Genomic_DNA"/>
</dbReference>
<evidence type="ECO:0000313" key="1">
    <source>
        <dbReference type="EMBL" id="QJA68513.1"/>
    </source>
</evidence>
<proteinExistence type="predicted"/>
<name>A0A6M3JF62_9ZZZZ</name>
<dbReference type="AlphaFoldDB" id="A0A6M3JF62"/>
<reference evidence="1" key="1">
    <citation type="submission" date="2020-03" db="EMBL/GenBank/DDBJ databases">
        <title>The deep terrestrial virosphere.</title>
        <authorList>
            <person name="Holmfeldt K."/>
            <person name="Nilsson E."/>
            <person name="Simone D."/>
            <person name="Lopez-Fernandez M."/>
            <person name="Wu X."/>
            <person name="de Brujin I."/>
            <person name="Lundin D."/>
            <person name="Andersson A."/>
            <person name="Bertilsson S."/>
            <person name="Dopson M."/>
        </authorList>
    </citation>
    <scope>NUCLEOTIDE SEQUENCE</scope>
    <source>
        <strain evidence="1">MM415A06293</strain>
    </source>
</reference>
<sequence>MMALKNAKAKGSRLENLAKRQLEAIGWAVTRAAASLGAWDLVAVKTGECADPRGVTVLLVQVKSNRWRPYETDALKDDIKRFNRQHVRGEIWRYDDGKPQDPRIKAVDDD</sequence>
<dbReference type="SUPFAM" id="SSF52980">
    <property type="entry name" value="Restriction endonuclease-like"/>
    <property type="match status" value="1"/>
</dbReference>
<dbReference type="InterPro" id="IPR011856">
    <property type="entry name" value="tRNA_endonuc-like_dom_sf"/>
</dbReference>
<evidence type="ECO:0008006" key="2">
    <source>
        <dbReference type="Google" id="ProtNLM"/>
    </source>
</evidence>
<protein>
    <recommendedName>
        <fullName evidence="2">Holliday junction resolvase</fullName>
    </recommendedName>
</protein>
<accession>A0A6M3JF62</accession>
<dbReference type="GO" id="GO:0003676">
    <property type="term" value="F:nucleic acid binding"/>
    <property type="evidence" value="ECO:0007669"/>
    <property type="project" value="InterPro"/>
</dbReference>
<gene>
    <name evidence="1" type="ORF">MM415A06293_0004</name>
</gene>
<dbReference type="Gene3D" id="3.40.1350.10">
    <property type="match status" value="1"/>
</dbReference>
<dbReference type="InterPro" id="IPR011335">
    <property type="entry name" value="Restrct_endonuc-II-like"/>
</dbReference>
<organism evidence="1">
    <name type="scientific">viral metagenome</name>
    <dbReference type="NCBI Taxonomy" id="1070528"/>
    <lineage>
        <taxon>unclassified sequences</taxon>
        <taxon>metagenomes</taxon>
        <taxon>organismal metagenomes</taxon>
    </lineage>
</organism>